<dbReference type="AlphaFoldDB" id="A0A5B7ICF9"/>
<protein>
    <submittedName>
        <fullName evidence="2">Uncharacterized protein</fullName>
    </submittedName>
</protein>
<gene>
    <name evidence="2" type="ORF">E2C01_073722</name>
</gene>
<keyword evidence="1" id="KW-0812">Transmembrane</keyword>
<keyword evidence="1" id="KW-0472">Membrane</keyword>
<organism evidence="2 3">
    <name type="scientific">Portunus trituberculatus</name>
    <name type="common">Swimming crab</name>
    <name type="synonym">Neptunus trituberculatus</name>
    <dbReference type="NCBI Taxonomy" id="210409"/>
    <lineage>
        <taxon>Eukaryota</taxon>
        <taxon>Metazoa</taxon>
        <taxon>Ecdysozoa</taxon>
        <taxon>Arthropoda</taxon>
        <taxon>Crustacea</taxon>
        <taxon>Multicrustacea</taxon>
        <taxon>Malacostraca</taxon>
        <taxon>Eumalacostraca</taxon>
        <taxon>Eucarida</taxon>
        <taxon>Decapoda</taxon>
        <taxon>Pleocyemata</taxon>
        <taxon>Brachyura</taxon>
        <taxon>Eubrachyura</taxon>
        <taxon>Portunoidea</taxon>
        <taxon>Portunidae</taxon>
        <taxon>Portuninae</taxon>
        <taxon>Portunus</taxon>
    </lineage>
</organism>
<accession>A0A5B7ICF9</accession>
<sequence length="94" mass="10905">MEKEKGRRISVRSIKKEAAKMTQSSWWRCGMSKGTFSGVKVTVFWVTYVLLGSLAFQYIEETTTMTTVSTTKDHHHWARFKGKCWCVRYKGCSL</sequence>
<dbReference type="OrthoDB" id="297496at2759"/>
<feature type="transmembrane region" description="Helical" evidence="1">
    <location>
        <begin position="41"/>
        <end position="59"/>
    </location>
</feature>
<comment type="caution">
    <text evidence="2">The sequence shown here is derived from an EMBL/GenBank/DDBJ whole genome shotgun (WGS) entry which is preliminary data.</text>
</comment>
<evidence type="ECO:0000313" key="2">
    <source>
        <dbReference type="EMBL" id="MPC79207.1"/>
    </source>
</evidence>
<keyword evidence="3" id="KW-1185">Reference proteome</keyword>
<name>A0A5B7ICF9_PORTR</name>
<proteinExistence type="predicted"/>
<dbReference type="Proteomes" id="UP000324222">
    <property type="component" value="Unassembled WGS sequence"/>
</dbReference>
<keyword evidence="1" id="KW-1133">Transmembrane helix</keyword>
<evidence type="ECO:0000313" key="3">
    <source>
        <dbReference type="Proteomes" id="UP000324222"/>
    </source>
</evidence>
<evidence type="ECO:0000256" key="1">
    <source>
        <dbReference type="SAM" id="Phobius"/>
    </source>
</evidence>
<reference evidence="2 3" key="1">
    <citation type="submission" date="2019-05" db="EMBL/GenBank/DDBJ databases">
        <title>Another draft genome of Portunus trituberculatus and its Hox gene families provides insights of decapod evolution.</title>
        <authorList>
            <person name="Jeong J.-H."/>
            <person name="Song I."/>
            <person name="Kim S."/>
            <person name="Choi T."/>
            <person name="Kim D."/>
            <person name="Ryu S."/>
            <person name="Kim W."/>
        </authorList>
    </citation>
    <scope>NUCLEOTIDE SEQUENCE [LARGE SCALE GENOMIC DNA]</scope>
    <source>
        <tissue evidence="2">Muscle</tissue>
    </source>
</reference>
<dbReference type="EMBL" id="VSRR010050506">
    <property type="protein sequence ID" value="MPC79207.1"/>
    <property type="molecule type" value="Genomic_DNA"/>
</dbReference>